<dbReference type="PANTHER" id="PTHR30514">
    <property type="entry name" value="GLUCOKINASE"/>
    <property type="match status" value="1"/>
</dbReference>
<dbReference type="EMBL" id="LQBP01000003">
    <property type="protein sequence ID" value="KUJ80135.1"/>
    <property type="molecule type" value="Genomic_DNA"/>
</dbReference>
<evidence type="ECO:0000256" key="1">
    <source>
        <dbReference type="ARBA" id="ARBA00023015"/>
    </source>
</evidence>
<evidence type="ECO:0000313" key="8">
    <source>
        <dbReference type="Proteomes" id="UP000053690"/>
    </source>
</evidence>
<evidence type="ECO:0000256" key="4">
    <source>
        <dbReference type="SAM" id="MobiDB-lite"/>
    </source>
</evidence>
<dbReference type="GO" id="GO:1901135">
    <property type="term" value="P:carbohydrate derivative metabolic process"/>
    <property type="evidence" value="ECO:0007669"/>
    <property type="project" value="InterPro"/>
</dbReference>
<dbReference type="Gene3D" id="3.40.50.10490">
    <property type="entry name" value="Glucose-6-phosphate isomerase like protein, domain 1"/>
    <property type="match status" value="1"/>
</dbReference>
<keyword evidence="3" id="KW-0804">Transcription</keyword>
<feature type="compositionally biased region" description="Basic residues" evidence="4">
    <location>
        <begin position="294"/>
        <end position="305"/>
    </location>
</feature>
<dbReference type="GO" id="GO:0097367">
    <property type="term" value="F:carbohydrate derivative binding"/>
    <property type="evidence" value="ECO:0007669"/>
    <property type="project" value="InterPro"/>
</dbReference>
<keyword evidence="2" id="KW-0238">DNA-binding</keyword>
<dbReference type="InterPro" id="IPR047640">
    <property type="entry name" value="RpiR-like"/>
</dbReference>
<feature type="region of interest" description="Disordered" evidence="4">
    <location>
        <begin position="284"/>
        <end position="305"/>
    </location>
</feature>
<proteinExistence type="predicted"/>
<dbReference type="STRING" id="1685378.AVO44_08195"/>
<feature type="domain" description="HTH rpiR-type" evidence="5">
    <location>
        <begin position="6"/>
        <end position="82"/>
    </location>
</feature>
<dbReference type="SUPFAM" id="SSF53697">
    <property type="entry name" value="SIS domain"/>
    <property type="match status" value="1"/>
</dbReference>
<accession>A0A0X3TWP7</accession>
<dbReference type="InterPro" id="IPR001347">
    <property type="entry name" value="SIS_dom"/>
</dbReference>
<keyword evidence="1" id="KW-0805">Transcription regulation</keyword>
<dbReference type="Gene3D" id="1.10.10.10">
    <property type="entry name" value="Winged helix-like DNA-binding domain superfamily/Winged helix DNA-binding domain"/>
    <property type="match status" value="1"/>
</dbReference>
<evidence type="ECO:0000256" key="2">
    <source>
        <dbReference type="ARBA" id="ARBA00023125"/>
    </source>
</evidence>
<evidence type="ECO:0000259" key="5">
    <source>
        <dbReference type="PROSITE" id="PS51071"/>
    </source>
</evidence>
<reference evidence="8" key="1">
    <citation type="submission" date="2015-12" db="EMBL/GenBank/DDBJ databases">
        <authorList>
            <person name="Zhang G."/>
            <person name="Stingl U."/>
        </authorList>
    </citation>
    <scope>NUCLEOTIDE SEQUENCE [LARGE SCALE GENOMIC DNA]</scope>
    <source>
        <strain evidence="8">ZGT108</strain>
    </source>
</reference>
<dbReference type="Proteomes" id="UP000053690">
    <property type="component" value="Unassembled WGS sequence"/>
</dbReference>
<protein>
    <submittedName>
        <fullName evidence="7">Iron dicitrate transport regulator FecR</fullName>
    </submittedName>
</protein>
<dbReference type="InterPro" id="IPR035472">
    <property type="entry name" value="RpiR-like_SIS"/>
</dbReference>
<dbReference type="Pfam" id="PF01380">
    <property type="entry name" value="SIS"/>
    <property type="match status" value="1"/>
</dbReference>
<dbReference type="InterPro" id="IPR009057">
    <property type="entry name" value="Homeodomain-like_sf"/>
</dbReference>
<sequence length="305" mass="33910">MDITPNELTDRLRRNIEDMPTALQAAAKYVIDHPGDFGLNPIRTTATRIGVSSNVLVRLAQRMGFDGFEAFRSPFRNALVTDRENSLGQDWLNVLQSEDTFGTAQAKLVQNEQNVVTRSLRLMKPEKVRLAIEHILTSRRCFVTATRASYALAYYFSYTGRMAHPGIQLVPRHMGSATDDLLDADQQDCLIAITVHPYSADTIQSMRFAKQRGLYLILISDSDLIAPGVAPDIAFTVSTRALHSFSCFTGAMAVLECLLGHLFDAGGEAARQRIDAYQKAREDTGAYWQPSKPPRLRQTKKSPGS</sequence>
<evidence type="ECO:0000259" key="6">
    <source>
        <dbReference type="PROSITE" id="PS51464"/>
    </source>
</evidence>
<dbReference type="OrthoDB" id="9814676at2"/>
<gene>
    <name evidence="7" type="ORF">AVO44_08195</name>
</gene>
<dbReference type="GO" id="GO:0003677">
    <property type="term" value="F:DNA binding"/>
    <property type="evidence" value="ECO:0007669"/>
    <property type="project" value="UniProtKB-KW"/>
</dbReference>
<dbReference type="InterPro" id="IPR046348">
    <property type="entry name" value="SIS_dom_sf"/>
</dbReference>
<name>A0A0X3TWP7_9RHOB</name>
<dbReference type="SUPFAM" id="SSF46689">
    <property type="entry name" value="Homeodomain-like"/>
    <property type="match status" value="1"/>
</dbReference>
<dbReference type="AlphaFoldDB" id="A0A0X3TWP7"/>
<dbReference type="RefSeq" id="WP_068335195.1">
    <property type="nucleotide sequence ID" value="NZ_LQBP01000003.1"/>
</dbReference>
<dbReference type="InterPro" id="IPR000281">
    <property type="entry name" value="HTH_RpiR"/>
</dbReference>
<dbReference type="InterPro" id="IPR036388">
    <property type="entry name" value="WH-like_DNA-bd_sf"/>
</dbReference>
<evidence type="ECO:0000313" key="7">
    <source>
        <dbReference type="EMBL" id="KUJ80135.1"/>
    </source>
</evidence>
<dbReference type="GO" id="GO:0003700">
    <property type="term" value="F:DNA-binding transcription factor activity"/>
    <property type="evidence" value="ECO:0007669"/>
    <property type="project" value="InterPro"/>
</dbReference>
<dbReference type="PROSITE" id="PS51071">
    <property type="entry name" value="HTH_RPIR"/>
    <property type="match status" value="1"/>
</dbReference>
<feature type="domain" description="SIS" evidence="6">
    <location>
        <begin position="131"/>
        <end position="268"/>
    </location>
</feature>
<keyword evidence="8" id="KW-1185">Reference proteome</keyword>
<comment type="caution">
    <text evidence="7">The sequence shown here is derived from an EMBL/GenBank/DDBJ whole genome shotgun (WGS) entry which is preliminary data.</text>
</comment>
<dbReference type="CDD" id="cd05013">
    <property type="entry name" value="SIS_RpiR"/>
    <property type="match status" value="1"/>
</dbReference>
<evidence type="ECO:0000256" key="3">
    <source>
        <dbReference type="ARBA" id="ARBA00023163"/>
    </source>
</evidence>
<dbReference type="PROSITE" id="PS51464">
    <property type="entry name" value="SIS"/>
    <property type="match status" value="1"/>
</dbReference>
<organism evidence="7 8">
    <name type="scientific">Ruegeria profundi</name>
    <dbReference type="NCBI Taxonomy" id="1685378"/>
    <lineage>
        <taxon>Bacteria</taxon>
        <taxon>Pseudomonadati</taxon>
        <taxon>Pseudomonadota</taxon>
        <taxon>Alphaproteobacteria</taxon>
        <taxon>Rhodobacterales</taxon>
        <taxon>Roseobacteraceae</taxon>
        <taxon>Ruegeria</taxon>
    </lineage>
</organism>
<dbReference type="PANTHER" id="PTHR30514:SF18">
    <property type="entry name" value="RPIR-FAMILY TRANSCRIPTIONAL REGULATOR"/>
    <property type="match status" value="1"/>
</dbReference>